<dbReference type="EMBL" id="QRGP01000002">
    <property type="protein sequence ID" value="RDV02436.1"/>
    <property type="molecule type" value="Genomic_DNA"/>
</dbReference>
<dbReference type="GO" id="GO:0098046">
    <property type="term" value="C:type V protein secretion system complex"/>
    <property type="evidence" value="ECO:0007669"/>
    <property type="project" value="TreeGrafter"/>
</dbReference>
<dbReference type="PANTHER" id="PTHR34597">
    <property type="entry name" value="SLR1661 PROTEIN"/>
    <property type="match status" value="1"/>
</dbReference>
<proteinExistence type="predicted"/>
<accession>A0A371B4A6</accession>
<dbReference type="Pfam" id="PF03865">
    <property type="entry name" value="ShlB"/>
    <property type="match status" value="1"/>
</dbReference>
<dbReference type="RefSeq" id="WP_147291725.1">
    <property type="nucleotide sequence ID" value="NZ_QRGP01000002.1"/>
</dbReference>
<evidence type="ECO:0000313" key="3">
    <source>
        <dbReference type="EMBL" id="RDV02436.1"/>
    </source>
</evidence>
<keyword evidence="4" id="KW-1185">Reference proteome</keyword>
<dbReference type="InterPro" id="IPR005565">
    <property type="entry name" value="Hemolysn_activator_HlyB_C"/>
</dbReference>
<sequence length="517" mass="54633">MKLRHFFVAGLASVAAAGFAPAVAQAGSEQPSEFEMAAHAIVSGVTVYDPAQLLKFATAHAVAADGKASPEAIAAAIEQIYREDGYSLAQVSLAYSQENNPVFRVDEGSLSAISISGLRSGTEKRVRHYTEQLTATKPVKQADLERALALSSDLSGVTLASQVLPDPSGAGSILAISGAENRSSGAAGIEIVPIRPGSALRGFIVQEFYGVATGGDMVRLLGQATLDRGDDWSISGLAYYRTPIGFDGTYIEAMGGNTVARRDFANITGDSRLTGWNAAFVVGHPVQRSLTDFTYLLAEYEFVDARSRFLGQKLQSSAHAIRLRALKGADYADGSLYRAAITFSGGTRPETPAGNLADGAKTFGHVRSEIGLSVPLDKHQLTSLRVEFRGQWASSRLPEVERIALGHAPFMRGYAPAEVAGDRGYAATVEVLHNISTGGKFVTEIAPFAFGAVGYTDVLKPRVAERTQNTVASIGVGSSFTIKGGVRLSGWAAMPLRDGPQSRSANPAFRASLTVGW</sequence>
<dbReference type="PANTHER" id="PTHR34597:SF6">
    <property type="entry name" value="BLR6126 PROTEIN"/>
    <property type="match status" value="1"/>
</dbReference>
<dbReference type="Gene3D" id="2.40.160.50">
    <property type="entry name" value="membrane protein fhac: a member of the omp85/tpsb transporter family"/>
    <property type="match status" value="1"/>
</dbReference>
<dbReference type="OrthoDB" id="7209508at2"/>
<feature type="chain" id="PRO_5017042388" evidence="1">
    <location>
        <begin position="27"/>
        <end position="517"/>
    </location>
</feature>
<comment type="caution">
    <text evidence="3">The sequence shown here is derived from an EMBL/GenBank/DDBJ whole genome shotgun (WGS) entry which is preliminary data.</text>
</comment>
<name>A0A371B4A6_9SPHN</name>
<keyword evidence="1" id="KW-0732">Signal</keyword>
<organism evidence="3 4">
    <name type="scientific">Sphingorhabdus pulchriflava</name>
    <dbReference type="NCBI Taxonomy" id="2292257"/>
    <lineage>
        <taxon>Bacteria</taxon>
        <taxon>Pseudomonadati</taxon>
        <taxon>Pseudomonadota</taxon>
        <taxon>Alphaproteobacteria</taxon>
        <taxon>Sphingomonadales</taxon>
        <taxon>Sphingomonadaceae</taxon>
        <taxon>Sphingorhabdus</taxon>
    </lineage>
</organism>
<dbReference type="AlphaFoldDB" id="A0A371B4A6"/>
<dbReference type="GO" id="GO:0008320">
    <property type="term" value="F:protein transmembrane transporter activity"/>
    <property type="evidence" value="ECO:0007669"/>
    <property type="project" value="TreeGrafter"/>
</dbReference>
<feature type="signal peptide" evidence="1">
    <location>
        <begin position="1"/>
        <end position="26"/>
    </location>
</feature>
<dbReference type="GO" id="GO:0046819">
    <property type="term" value="P:protein secretion by the type V secretion system"/>
    <property type="evidence" value="ECO:0007669"/>
    <property type="project" value="TreeGrafter"/>
</dbReference>
<reference evidence="4" key="1">
    <citation type="submission" date="2018-08" db="EMBL/GenBank/DDBJ databases">
        <authorList>
            <person name="Kim S.-J."/>
            <person name="Jung G.-Y."/>
        </authorList>
    </citation>
    <scope>NUCLEOTIDE SEQUENCE [LARGE SCALE GENOMIC DNA]</scope>
    <source>
        <strain evidence="4">GY_G</strain>
    </source>
</reference>
<evidence type="ECO:0000256" key="1">
    <source>
        <dbReference type="SAM" id="SignalP"/>
    </source>
</evidence>
<evidence type="ECO:0000313" key="4">
    <source>
        <dbReference type="Proteomes" id="UP000263833"/>
    </source>
</evidence>
<gene>
    <name evidence="3" type="ORF">DXH95_10665</name>
</gene>
<dbReference type="Proteomes" id="UP000263833">
    <property type="component" value="Unassembled WGS sequence"/>
</dbReference>
<dbReference type="InterPro" id="IPR051544">
    <property type="entry name" value="TPS_OM_transporter"/>
</dbReference>
<evidence type="ECO:0000259" key="2">
    <source>
        <dbReference type="Pfam" id="PF03865"/>
    </source>
</evidence>
<protein>
    <submittedName>
        <fullName evidence="3">ShlB/FhaC/HecB family hemolysin secretion/activation protein</fullName>
    </submittedName>
</protein>
<feature type="domain" description="Haemolysin activator HlyB C-terminal" evidence="2">
    <location>
        <begin position="216"/>
        <end position="431"/>
    </location>
</feature>